<dbReference type="RefSeq" id="WP_342827291.1">
    <property type="nucleotide sequence ID" value="NZ_CP046146.1"/>
</dbReference>
<reference evidence="2" key="2">
    <citation type="journal article" date="2023" name="Nat. Commun.">
        <title>Cultivation of marine bacteria of the SAR202 clade.</title>
        <authorList>
            <person name="Lim Y."/>
            <person name="Seo J.H."/>
            <person name="Giovannoni S.J."/>
            <person name="Kang I."/>
            <person name="Cho J.C."/>
        </authorList>
    </citation>
    <scope>NUCLEOTIDE SEQUENCE</scope>
    <source>
        <strain evidence="2">JH1073</strain>
    </source>
</reference>
<dbReference type="Proteomes" id="UP001321249">
    <property type="component" value="Unassembled WGS sequence"/>
</dbReference>
<dbReference type="AlphaFoldDB" id="A0AAJ6CRQ6"/>
<reference evidence="3" key="3">
    <citation type="submission" date="2023-06" db="EMBL/GenBank/DDBJ databases">
        <title>Pangenomics reveal diversification of enzyme families and niche specialization in globally abundant SAR202 bacteria.</title>
        <authorList>
            <person name="Saw J.H.W."/>
        </authorList>
    </citation>
    <scope>NUCLEOTIDE SEQUENCE [LARGE SCALE GENOMIC DNA]</scope>
    <source>
        <strain evidence="3">JH1073</strain>
    </source>
</reference>
<dbReference type="EMBL" id="WMBE01000010">
    <property type="protein sequence ID" value="MDG0868171.1"/>
    <property type="molecule type" value="Genomic_DNA"/>
</dbReference>
<protein>
    <submittedName>
        <fullName evidence="2">Uncharacterized protein</fullName>
    </submittedName>
</protein>
<evidence type="ECO:0000313" key="3">
    <source>
        <dbReference type="Proteomes" id="UP001219901"/>
    </source>
</evidence>
<organism evidence="2 3">
    <name type="scientific">Candidatus Lucifugimonas marina</name>
    <dbReference type="NCBI Taxonomy" id="3038979"/>
    <lineage>
        <taxon>Bacteria</taxon>
        <taxon>Bacillati</taxon>
        <taxon>Chloroflexota</taxon>
        <taxon>Dehalococcoidia</taxon>
        <taxon>SAR202 cluster</taxon>
        <taxon>Candidatus Lucifugimonadales</taxon>
        <taxon>Candidatus Lucifugimonadaceae</taxon>
        <taxon>Candidatus Lucifugimonas</taxon>
    </lineage>
</organism>
<dbReference type="EMBL" id="CP046147">
    <property type="protein sequence ID" value="WFG38648.1"/>
    <property type="molecule type" value="Genomic_DNA"/>
</dbReference>
<proteinExistence type="predicted"/>
<accession>A0AAJ6CRQ6</accession>
<name>A0AAJ6CRQ6_9CHLR</name>
<evidence type="ECO:0000313" key="1">
    <source>
        <dbReference type="EMBL" id="MDG0868171.1"/>
    </source>
</evidence>
<evidence type="ECO:0000313" key="2">
    <source>
        <dbReference type="EMBL" id="WFG38648.1"/>
    </source>
</evidence>
<dbReference type="Proteomes" id="UP001219901">
    <property type="component" value="Chromosome"/>
</dbReference>
<keyword evidence="3" id="KW-1185">Reference proteome</keyword>
<gene>
    <name evidence="1" type="ORF">GKO46_13995</name>
    <name evidence="2" type="ORF">GKO48_03175</name>
</gene>
<evidence type="ECO:0000313" key="4">
    <source>
        <dbReference type="Proteomes" id="UP001321249"/>
    </source>
</evidence>
<sequence>MYLAQLHHKLAVGADHQEDLLTSNALGVWRYLPNYRGLKELLNTAVTESGEPIAIPNSYEVVSVDFWPALEVGDGRSIETDVLVTLESPNEGRWLVIVEVKYKSPKSSDPTNRGPVEDQLGKQLLALRFLRDTSTGDRYSVIYLTEHSSVPRREIIESLTELSTKIGIDASLDLGWIPWAFAARELDAVYGEFSDAPWLQNLVSDSSRILSQSGIRWFDGIKPFGRLNIQNYWSFCK</sequence>
<reference evidence="3 4" key="1">
    <citation type="submission" date="2019-11" db="EMBL/GenBank/DDBJ databases">
        <authorList>
            <person name="Cho J.-C."/>
        </authorList>
    </citation>
    <scope>NUCLEOTIDE SEQUENCE [LARGE SCALE GENOMIC DNA]</scope>
    <source>
        <strain evidence="2 3">JH1073</strain>
        <strain evidence="1 4">JH702</strain>
    </source>
</reference>